<protein>
    <submittedName>
        <fullName evidence="1">Uncharacterized protein</fullName>
    </submittedName>
</protein>
<feature type="non-terminal residue" evidence="1">
    <location>
        <position position="1"/>
    </location>
</feature>
<sequence length="60" mass="6414">CLRDRGVAFCANHGKKMLDLDICISALLDTYLTLHNHTKSGTIDSLGNCATSFPTCRGGS</sequence>
<keyword evidence="2" id="KW-1185">Reference proteome</keyword>
<name>A0A392NDQ2_9FABA</name>
<gene>
    <name evidence="1" type="ORF">A2U01_0018996</name>
</gene>
<dbReference type="AlphaFoldDB" id="A0A392NDQ2"/>
<dbReference type="EMBL" id="LXQA010036438">
    <property type="protein sequence ID" value="MCH97997.1"/>
    <property type="molecule type" value="Genomic_DNA"/>
</dbReference>
<evidence type="ECO:0000313" key="1">
    <source>
        <dbReference type="EMBL" id="MCH97997.1"/>
    </source>
</evidence>
<evidence type="ECO:0000313" key="2">
    <source>
        <dbReference type="Proteomes" id="UP000265520"/>
    </source>
</evidence>
<organism evidence="1 2">
    <name type="scientific">Trifolium medium</name>
    <dbReference type="NCBI Taxonomy" id="97028"/>
    <lineage>
        <taxon>Eukaryota</taxon>
        <taxon>Viridiplantae</taxon>
        <taxon>Streptophyta</taxon>
        <taxon>Embryophyta</taxon>
        <taxon>Tracheophyta</taxon>
        <taxon>Spermatophyta</taxon>
        <taxon>Magnoliopsida</taxon>
        <taxon>eudicotyledons</taxon>
        <taxon>Gunneridae</taxon>
        <taxon>Pentapetalae</taxon>
        <taxon>rosids</taxon>
        <taxon>fabids</taxon>
        <taxon>Fabales</taxon>
        <taxon>Fabaceae</taxon>
        <taxon>Papilionoideae</taxon>
        <taxon>50 kb inversion clade</taxon>
        <taxon>NPAAA clade</taxon>
        <taxon>Hologalegina</taxon>
        <taxon>IRL clade</taxon>
        <taxon>Trifolieae</taxon>
        <taxon>Trifolium</taxon>
    </lineage>
</organism>
<proteinExistence type="predicted"/>
<dbReference type="Proteomes" id="UP000265520">
    <property type="component" value="Unassembled WGS sequence"/>
</dbReference>
<reference evidence="1 2" key="1">
    <citation type="journal article" date="2018" name="Front. Plant Sci.">
        <title>Red Clover (Trifolium pratense) and Zigzag Clover (T. medium) - A Picture of Genomic Similarities and Differences.</title>
        <authorList>
            <person name="Dluhosova J."/>
            <person name="Istvanek J."/>
            <person name="Nedelnik J."/>
            <person name="Repkova J."/>
        </authorList>
    </citation>
    <scope>NUCLEOTIDE SEQUENCE [LARGE SCALE GENOMIC DNA]</scope>
    <source>
        <strain evidence="2">cv. 10/8</strain>
        <tissue evidence="1">Leaf</tissue>
    </source>
</reference>
<comment type="caution">
    <text evidence="1">The sequence shown here is derived from an EMBL/GenBank/DDBJ whole genome shotgun (WGS) entry which is preliminary data.</text>
</comment>
<accession>A0A392NDQ2</accession>